<dbReference type="Pfam" id="PF24046">
    <property type="entry name" value="At4g08330"/>
    <property type="match status" value="1"/>
</dbReference>
<dbReference type="Pfam" id="PF25372">
    <property type="entry name" value="DUF7885"/>
    <property type="match status" value="1"/>
</dbReference>
<dbReference type="Proteomes" id="UP000077202">
    <property type="component" value="Unassembled WGS sequence"/>
</dbReference>
<dbReference type="InterPro" id="IPR057207">
    <property type="entry name" value="FBXL15_LRR"/>
</dbReference>
<dbReference type="AlphaFoldDB" id="A0A176WA52"/>
<name>A0A176WA52_MARPO</name>
<dbReference type="GO" id="GO:0031146">
    <property type="term" value="P:SCF-dependent proteasomal ubiquitin-dependent protein catabolic process"/>
    <property type="evidence" value="ECO:0007669"/>
    <property type="project" value="TreeGrafter"/>
</dbReference>
<dbReference type="GO" id="GO:0019005">
    <property type="term" value="C:SCF ubiquitin ligase complex"/>
    <property type="evidence" value="ECO:0007669"/>
    <property type="project" value="TreeGrafter"/>
</dbReference>
<evidence type="ECO:0000259" key="1">
    <source>
        <dbReference type="Pfam" id="PF24758"/>
    </source>
</evidence>
<dbReference type="Pfam" id="PF24758">
    <property type="entry name" value="LRR_At5g56370"/>
    <property type="match status" value="1"/>
</dbReference>
<dbReference type="InterPro" id="IPR006553">
    <property type="entry name" value="Leu-rich_rpt_Cys-con_subtyp"/>
</dbReference>
<dbReference type="SUPFAM" id="SSF52047">
    <property type="entry name" value="RNI-like"/>
    <property type="match status" value="1"/>
</dbReference>
<dbReference type="EMBL" id="LVLJ01001457">
    <property type="protein sequence ID" value="OAE29461.1"/>
    <property type="molecule type" value="Genomic_DNA"/>
</dbReference>
<organism evidence="3 4">
    <name type="scientific">Marchantia polymorpha subsp. ruderalis</name>
    <dbReference type="NCBI Taxonomy" id="1480154"/>
    <lineage>
        <taxon>Eukaryota</taxon>
        <taxon>Viridiplantae</taxon>
        <taxon>Streptophyta</taxon>
        <taxon>Embryophyta</taxon>
        <taxon>Marchantiophyta</taxon>
        <taxon>Marchantiopsida</taxon>
        <taxon>Marchantiidae</taxon>
        <taxon>Marchantiales</taxon>
        <taxon>Marchantiaceae</taxon>
        <taxon>Marchantia</taxon>
    </lineage>
</organism>
<accession>A0A176WA52</accession>
<comment type="caution">
    <text evidence="3">The sequence shown here is derived from an EMBL/GenBank/DDBJ whole genome shotgun (WGS) entry which is preliminary data.</text>
</comment>
<keyword evidence="4" id="KW-1185">Reference proteome</keyword>
<gene>
    <name evidence="3" type="ORF">AXG93_1028s1020</name>
</gene>
<dbReference type="PANTHER" id="PTHR13318">
    <property type="entry name" value="PARTNER OF PAIRED, ISOFORM B-RELATED"/>
    <property type="match status" value="1"/>
</dbReference>
<proteinExistence type="predicted"/>
<feature type="domain" description="F-box/LRR-repeat protein 15-like leucin rich repeat" evidence="2">
    <location>
        <begin position="373"/>
        <end position="460"/>
    </location>
</feature>
<dbReference type="Gene3D" id="3.80.10.10">
    <property type="entry name" value="Ribonuclease Inhibitor"/>
    <property type="match status" value="2"/>
</dbReference>
<dbReference type="SMART" id="SM00367">
    <property type="entry name" value="LRR_CC"/>
    <property type="match status" value="8"/>
</dbReference>
<feature type="domain" description="F-box/LRR-repeat protein 15/At3g58940/PEG3-like LRR" evidence="1">
    <location>
        <begin position="206"/>
        <end position="270"/>
    </location>
</feature>
<protein>
    <submittedName>
        <fullName evidence="3">Uncharacterized protein</fullName>
    </submittedName>
</protein>
<dbReference type="PANTHER" id="PTHR13318:SF190">
    <property type="entry name" value="PARTNER OF PAIRED, ISOFORM B"/>
    <property type="match status" value="1"/>
</dbReference>
<evidence type="ECO:0000313" key="4">
    <source>
        <dbReference type="Proteomes" id="UP000077202"/>
    </source>
</evidence>
<dbReference type="InterPro" id="IPR055411">
    <property type="entry name" value="LRR_FXL15/At3g58940/PEG3-like"/>
</dbReference>
<evidence type="ECO:0000259" key="2">
    <source>
        <dbReference type="Pfam" id="PF25372"/>
    </source>
</evidence>
<reference evidence="3" key="1">
    <citation type="submission" date="2016-03" db="EMBL/GenBank/DDBJ databases">
        <title>Mechanisms controlling the formation of the plant cell surface in tip-growing cells are functionally conserved among land plants.</title>
        <authorList>
            <person name="Honkanen S."/>
            <person name="Jones V.A."/>
            <person name="Morieri G."/>
            <person name="Champion C."/>
            <person name="Hetherington A.J."/>
            <person name="Kelly S."/>
            <person name="Saint-Marcoux D."/>
            <person name="Proust H."/>
            <person name="Prescott H."/>
            <person name="Dolan L."/>
        </authorList>
    </citation>
    <scope>NUCLEOTIDE SEQUENCE [LARGE SCALE GENOMIC DNA]</scope>
    <source>
        <tissue evidence="3">Whole gametophyte</tissue>
    </source>
</reference>
<sequence>MSDREVLYSCGQCGYPLKLCSSDRSNVGVGANYYKETKKGTICFLNFDESRFKLLDELKCGLYCESKTSWRLHRLRTKLFCRQCDALIGYVNGDGVHSLVGCSGYDSNSDSNSYGNKRFWVKIRALQPDQEPDENYSPSMTDGKAAIESPSSEDLRHLEASSASSETSVLRFFCGVWLEPTLTSLDMPFCGCRCVKLSDFALSILKFKCPQLKKLYLDRCYNITDDGLRSVGFASLELLSLYRCNVSDIGLDYISRACPNLQVLNLSYCLNITDVGVSALGQGCLNLKEMIISNSYEIRGGGFSKCSSLVRLDASCCKLSDKGLSLAVGGCDKLEYLDISHTRSGSEQLGPPGFATIGTLCKHLQVLNLKLCRALDDVAVTEIAKGCQALKEWNLAVCSDVKEAGWRAISQYCKNLEILHVNRCRSLTDASILHIRNGCPRLKRLYLNGCPLVSRVAIELFKRYRCQVEIVTLEFMGENLYELRTLHPLIFPVPS</sequence>
<dbReference type="InterPro" id="IPR032675">
    <property type="entry name" value="LRR_dom_sf"/>
</dbReference>
<evidence type="ECO:0000313" key="3">
    <source>
        <dbReference type="EMBL" id="OAE29461.1"/>
    </source>
</evidence>
<dbReference type="InterPro" id="IPR045282">
    <property type="entry name" value="At4g08330-like"/>
</dbReference>